<evidence type="ECO:0008006" key="4">
    <source>
        <dbReference type="Google" id="ProtNLM"/>
    </source>
</evidence>
<dbReference type="EMBL" id="BIMW01000111">
    <property type="protein sequence ID" value="GCE94896.1"/>
    <property type="molecule type" value="Genomic_DNA"/>
</dbReference>
<feature type="transmembrane region" description="Helical" evidence="1">
    <location>
        <begin position="162"/>
        <end position="192"/>
    </location>
</feature>
<gene>
    <name evidence="2" type="ORF">NIES46_29560</name>
</gene>
<keyword evidence="3" id="KW-1185">Reference proteome</keyword>
<dbReference type="RefSeq" id="WP_014276500.1">
    <property type="nucleotide sequence ID" value="NZ_BIMW01000111.1"/>
</dbReference>
<accession>A0A5M3TAR8</accession>
<protein>
    <recommendedName>
        <fullName evidence="4">DUF2079 domain-containing protein</fullName>
    </recommendedName>
</protein>
<dbReference type="Pfam" id="PF09852">
    <property type="entry name" value="DUF2079"/>
    <property type="match status" value="1"/>
</dbReference>
<comment type="caution">
    <text evidence="2">The sequence shown here is derived from an EMBL/GenBank/DDBJ whole genome shotgun (WGS) entry which is preliminary data.</text>
</comment>
<dbReference type="GeneID" id="301683771"/>
<dbReference type="InterPro" id="IPR018650">
    <property type="entry name" value="STSV1_Orf64"/>
</dbReference>
<keyword evidence="1" id="KW-0812">Transmembrane</keyword>
<evidence type="ECO:0000313" key="3">
    <source>
        <dbReference type="Proteomes" id="UP000326169"/>
    </source>
</evidence>
<feature type="transmembrane region" description="Helical" evidence="1">
    <location>
        <begin position="121"/>
        <end position="142"/>
    </location>
</feature>
<evidence type="ECO:0000313" key="2">
    <source>
        <dbReference type="EMBL" id="GCE94896.1"/>
    </source>
</evidence>
<feature type="transmembrane region" description="Helical" evidence="1">
    <location>
        <begin position="283"/>
        <end position="299"/>
    </location>
</feature>
<keyword evidence="1" id="KW-1133">Transmembrane helix</keyword>
<feature type="transmembrane region" description="Helical" evidence="1">
    <location>
        <begin position="258"/>
        <end position="276"/>
    </location>
</feature>
<feature type="transmembrane region" description="Helical" evidence="1">
    <location>
        <begin position="340"/>
        <end position="358"/>
    </location>
</feature>
<sequence>MRKALFPPYSLPVIIFLTSLVLFFCSSWRHAIFQSNAFDLGIFDNGIYLISQGEKPFVTFRGIHILGDHAAWILYPIALLYKLYPDVHWLFAVQAIALSVGAIPTQWLALQAGLKPTQANLMAIVYLLYPLIFNVNLFDFHPEVIALPLLLVAVYQARAKQVLWFSLIVLVILGCKAVLSLTVAAMGVWLFLFENRRRCGAIAIILGLTWFIIATGMIIPHFSGGQPEAVARYGELGNSVTEIAKNLFLKPRLVARQLFTLANLEYLLLLILPLLWGLSPRHLTPIIGALPILALNLLSSSLQQKNLTQHYSLPILPFLLLAVISALRGNSYWLRHPRHIMLWSLVAFLALAKYGYFWSRYLQHFDTVAASREAVALVNSPGSVLTADHIAPHLTHRQILMLATQGAESLDLTQFEWVLLNSTYPGWNSSQELVEGLIVKVQNIPEFQLGYSRDGVFLFHRDTSPKN</sequence>
<feature type="transmembrane region" description="Helical" evidence="1">
    <location>
        <begin position="311"/>
        <end position="328"/>
    </location>
</feature>
<feature type="transmembrane region" description="Helical" evidence="1">
    <location>
        <begin position="6"/>
        <end position="25"/>
    </location>
</feature>
<name>A0A5M3TAR8_LIMPL</name>
<dbReference type="Proteomes" id="UP000326169">
    <property type="component" value="Unassembled WGS sequence"/>
</dbReference>
<keyword evidence="1" id="KW-0472">Membrane</keyword>
<proteinExistence type="predicted"/>
<reference evidence="2 3" key="1">
    <citation type="journal article" date="2019" name="J Genomics">
        <title>The Draft Genome of a Hydrogen-producing Cyanobacterium, Arthrospira platensis NIES-46.</title>
        <authorList>
            <person name="Suzuki S."/>
            <person name="Yamaguchi H."/>
            <person name="Kawachi M."/>
        </authorList>
    </citation>
    <scope>NUCLEOTIDE SEQUENCE [LARGE SCALE GENOMIC DNA]</scope>
    <source>
        <strain evidence="2 3">NIES-46</strain>
    </source>
</reference>
<feature type="transmembrane region" description="Helical" evidence="1">
    <location>
        <begin position="199"/>
        <end position="219"/>
    </location>
</feature>
<evidence type="ECO:0000256" key="1">
    <source>
        <dbReference type="SAM" id="Phobius"/>
    </source>
</evidence>
<feature type="transmembrane region" description="Helical" evidence="1">
    <location>
        <begin position="87"/>
        <end position="109"/>
    </location>
</feature>
<organism evidence="2 3">
    <name type="scientific">Limnospira platensis NIES-46</name>
    <dbReference type="NCBI Taxonomy" id="1236695"/>
    <lineage>
        <taxon>Bacteria</taxon>
        <taxon>Bacillati</taxon>
        <taxon>Cyanobacteriota</taxon>
        <taxon>Cyanophyceae</taxon>
        <taxon>Oscillatoriophycideae</taxon>
        <taxon>Oscillatoriales</taxon>
        <taxon>Sirenicapillariaceae</taxon>
        <taxon>Limnospira</taxon>
    </lineage>
</organism>